<reference evidence="1" key="1">
    <citation type="journal article" date="2015" name="Nature">
        <title>Complex archaea that bridge the gap between prokaryotes and eukaryotes.</title>
        <authorList>
            <person name="Spang A."/>
            <person name="Saw J.H."/>
            <person name="Jorgensen S.L."/>
            <person name="Zaremba-Niedzwiedzka K."/>
            <person name="Martijn J."/>
            <person name="Lind A.E."/>
            <person name="van Eijk R."/>
            <person name="Schleper C."/>
            <person name="Guy L."/>
            <person name="Ettema T.J."/>
        </authorList>
    </citation>
    <scope>NUCLEOTIDE SEQUENCE</scope>
</reference>
<name>A0A0F9MDI4_9ZZZZ</name>
<dbReference type="EMBL" id="LAZR01004810">
    <property type="protein sequence ID" value="KKN05400.1"/>
    <property type="molecule type" value="Genomic_DNA"/>
</dbReference>
<sequence length="74" mass="8250">MQTFENDNLLSTRFGDPKELAEELEEQLSKVQATHAVIGRIPTKGDIIHVNGLKYKVKASDAIEGTFKARILKP</sequence>
<comment type="caution">
    <text evidence="1">The sequence shown here is derived from an EMBL/GenBank/DDBJ whole genome shotgun (WGS) entry which is preliminary data.</text>
</comment>
<organism evidence="1">
    <name type="scientific">marine sediment metagenome</name>
    <dbReference type="NCBI Taxonomy" id="412755"/>
    <lineage>
        <taxon>unclassified sequences</taxon>
        <taxon>metagenomes</taxon>
        <taxon>ecological metagenomes</taxon>
    </lineage>
</organism>
<proteinExistence type="predicted"/>
<evidence type="ECO:0000313" key="1">
    <source>
        <dbReference type="EMBL" id="KKN05400.1"/>
    </source>
</evidence>
<protein>
    <submittedName>
        <fullName evidence="1">Uncharacterized protein</fullName>
    </submittedName>
</protein>
<gene>
    <name evidence="1" type="ORF">LCGC14_1087700</name>
</gene>
<accession>A0A0F9MDI4</accession>
<dbReference type="AlphaFoldDB" id="A0A0F9MDI4"/>